<evidence type="ECO:0000256" key="6">
    <source>
        <dbReference type="ARBA" id="ARBA00023242"/>
    </source>
</evidence>
<evidence type="ECO:0000256" key="3">
    <source>
        <dbReference type="ARBA" id="ARBA00022723"/>
    </source>
</evidence>
<feature type="domain" description="JmjC" evidence="11">
    <location>
        <begin position="650"/>
        <end position="1020"/>
    </location>
</feature>
<keyword evidence="4" id="KW-0805">Transcription regulation</keyword>
<feature type="compositionally biased region" description="Basic and acidic residues" evidence="9">
    <location>
        <begin position="82"/>
        <end position="93"/>
    </location>
</feature>
<evidence type="ECO:0008006" key="15">
    <source>
        <dbReference type="Google" id="ProtNLM"/>
    </source>
</evidence>
<dbReference type="PROSITE" id="PS51667">
    <property type="entry name" value="WRC"/>
    <property type="match status" value="1"/>
</dbReference>
<name>A0ABD3C800_9LAMI</name>
<comment type="subcellular location">
    <subcellularLocation>
        <location evidence="1">Nucleus</location>
    </subcellularLocation>
</comment>
<dbReference type="AlphaFoldDB" id="A0ABD3C800"/>
<evidence type="ECO:0000256" key="5">
    <source>
        <dbReference type="ARBA" id="ARBA00023163"/>
    </source>
</evidence>
<accession>A0ABD3C800</accession>
<keyword evidence="7" id="KW-0863">Zinc-finger</keyword>
<dbReference type="SUPFAM" id="SSF51197">
    <property type="entry name" value="Clavaminate synthase-like"/>
    <property type="match status" value="1"/>
</dbReference>
<evidence type="ECO:0000256" key="2">
    <source>
        <dbReference type="ARBA" id="ARBA00006801"/>
    </source>
</evidence>
<evidence type="ECO:0000259" key="10">
    <source>
        <dbReference type="PROSITE" id="PS50089"/>
    </source>
</evidence>
<dbReference type="EMBL" id="JAVIJP010000053">
    <property type="protein sequence ID" value="KAL3624955.1"/>
    <property type="molecule type" value="Genomic_DNA"/>
</dbReference>
<gene>
    <name evidence="13" type="ORF">CASFOL_031623</name>
</gene>
<feature type="compositionally biased region" description="Basic and acidic residues" evidence="9">
    <location>
        <begin position="49"/>
        <end position="73"/>
    </location>
</feature>
<dbReference type="PANTHER" id="PTHR12549">
    <property type="entry name" value="JMJC DOMAIN-CONTAINING HISTONE DEMETHYLATION PROTEIN"/>
    <property type="match status" value="1"/>
</dbReference>
<evidence type="ECO:0000313" key="14">
    <source>
        <dbReference type="Proteomes" id="UP001632038"/>
    </source>
</evidence>
<dbReference type="PANTHER" id="PTHR12549:SF42">
    <property type="entry name" value="LYSINE-SPECIFIC DEMETHYLASE JMJ28"/>
    <property type="match status" value="1"/>
</dbReference>
<organism evidence="13 14">
    <name type="scientific">Castilleja foliolosa</name>
    <dbReference type="NCBI Taxonomy" id="1961234"/>
    <lineage>
        <taxon>Eukaryota</taxon>
        <taxon>Viridiplantae</taxon>
        <taxon>Streptophyta</taxon>
        <taxon>Embryophyta</taxon>
        <taxon>Tracheophyta</taxon>
        <taxon>Spermatophyta</taxon>
        <taxon>Magnoliopsida</taxon>
        <taxon>eudicotyledons</taxon>
        <taxon>Gunneridae</taxon>
        <taxon>Pentapetalae</taxon>
        <taxon>asterids</taxon>
        <taxon>lamiids</taxon>
        <taxon>Lamiales</taxon>
        <taxon>Orobanchaceae</taxon>
        <taxon>Pedicularideae</taxon>
        <taxon>Castillejinae</taxon>
        <taxon>Castilleja</taxon>
    </lineage>
</organism>
<keyword evidence="5" id="KW-0804">Transcription</keyword>
<reference evidence="14" key="1">
    <citation type="journal article" date="2024" name="IScience">
        <title>Strigolactones Initiate the Formation of Haustorium-like Structures in Castilleja.</title>
        <authorList>
            <person name="Buerger M."/>
            <person name="Peterson D."/>
            <person name="Chory J."/>
        </authorList>
    </citation>
    <scope>NUCLEOTIDE SEQUENCE [LARGE SCALE GENOMIC DNA]</scope>
</reference>
<keyword evidence="14" id="KW-1185">Reference proteome</keyword>
<dbReference type="GO" id="GO:0005634">
    <property type="term" value="C:nucleus"/>
    <property type="evidence" value="ECO:0007669"/>
    <property type="project" value="UniProtKB-SubCell"/>
</dbReference>
<dbReference type="CDD" id="cd02208">
    <property type="entry name" value="cupin_RmlC-like"/>
    <property type="match status" value="1"/>
</dbReference>
<evidence type="ECO:0000259" key="12">
    <source>
        <dbReference type="PROSITE" id="PS51667"/>
    </source>
</evidence>
<feature type="domain" description="RING-type" evidence="10">
    <location>
        <begin position="217"/>
        <end position="262"/>
    </location>
</feature>
<dbReference type="Pfam" id="PF10497">
    <property type="entry name" value="zf-4CXXC_R1"/>
    <property type="match status" value="1"/>
</dbReference>
<evidence type="ECO:0000256" key="1">
    <source>
        <dbReference type="ARBA" id="ARBA00004123"/>
    </source>
</evidence>
<evidence type="ECO:0000259" key="11">
    <source>
        <dbReference type="PROSITE" id="PS51184"/>
    </source>
</evidence>
<evidence type="ECO:0000256" key="4">
    <source>
        <dbReference type="ARBA" id="ARBA00023015"/>
    </source>
</evidence>
<sequence length="1069" mass="122203">MPDKDPPPDEFRCKRTDGRQWRCKRRAMDGRMLCDVHHLQGKHRANKQKVPESLKLERNVTKKRVNENGESSRRSSRIAKPAMEEPEAKKRQKVSESLDDALRRMKLKKGDLHLELIRVFLKRQVEKKKEKEMKENEIEDETRELPYGVMAISQSSPSNLQIFGEGDVLDVKLGADLNGNSFLQRHFRSKNIEPLPISTMQVVPFAENAKKMKIKKCHWCRKSKCPSLIRCLTCRKRFFCLECIKERYFEKKEVKVKCPACRGTCNCQLCMKQQIRANSPKHSYRGGSKLDRTQLLYYLIYMLLPVLKKVNHDQSIELETESKVTGKEQSEIQIPRSKLDIHTSQCCNKCKTSIVDYHRSCTNCSYNLCLGCCLELSPRSLHGNYWLKSCKKRKIDSSGDELLPTNNISRQISAGFPRLPVISLQNWKTNEDGKITCPPTEIGGCGDNLLNLRCKFPFNWTRDLEVKAEEILRGHKVHETADVSPCCSMCNDVFTNNGETKPCREHSRKVGFSGNYLYCPTVKDLRQESLEHFQSHWVKGHPVIVRNVLPSTTGLCWDPVVMFCMYLESKSSESCDEDGLKARNCLDWCEVEIDRKRIFMGSLEKRTHASVQQKTLKFKACLSSRLFEKQFPVHYNEILSALPLPEYINPISGLLNVSVRLPKEFPKPDLGPCIYFSYGDPEELMQADYLSKLCYKSHDTVNILAHATDAPILPEQINKIESLMKNYKTRDHHHGPSVSNCSDQKGKSPLQSGDTCESGLQDSRGKILPEKILPNGIGNVHCNSHKDCAQSGLLDNGEKIRPEKILLNGIKNIHFNSGIGSARLGLQDNGEKILPENILPNRIENVHFDPVEGQTFNVENRDLSDDGESDGEASMLCCGSIENSENSDEEEIESSCTSEDKRRADSCGAHWDIFPRQDVPKLLEYLRRHSNELTSKYSYSKHIHPILDQNFFLNAYHKLRLKEEFDIQPWTFEQYAGEAIFIPAGCPYQIRKIKSCVNVVLDFISPENAAQCVQLNNEIRLLPTWHNAKGKVMEVEKMALQGISAAIEDIHNLMHVDQSDQYRVVVNVH</sequence>
<evidence type="ECO:0000313" key="13">
    <source>
        <dbReference type="EMBL" id="KAL3624955.1"/>
    </source>
</evidence>
<dbReference type="InterPro" id="IPR003347">
    <property type="entry name" value="JmjC_dom"/>
</dbReference>
<feature type="region of interest" description="Disordered" evidence="9">
    <location>
        <begin position="40"/>
        <end position="93"/>
    </location>
</feature>
<evidence type="ECO:0000256" key="9">
    <source>
        <dbReference type="SAM" id="MobiDB-lite"/>
    </source>
</evidence>
<feature type="compositionally biased region" description="Polar residues" evidence="9">
    <location>
        <begin position="737"/>
        <end position="761"/>
    </location>
</feature>
<dbReference type="Gene3D" id="2.60.120.650">
    <property type="entry name" value="Cupin"/>
    <property type="match status" value="2"/>
</dbReference>
<comment type="similarity">
    <text evidence="2">Belongs to the JARID1 histone demethylase family.</text>
</comment>
<dbReference type="PROSITE" id="PS50089">
    <property type="entry name" value="ZF_RING_2"/>
    <property type="match status" value="1"/>
</dbReference>
<keyword evidence="3" id="KW-0479">Metal-binding</keyword>
<evidence type="ECO:0000256" key="8">
    <source>
        <dbReference type="PROSITE-ProRule" id="PRU01002"/>
    </source>
</evidence>
<feature type="region of interest" description="Disordered" evidence="9">
    <location>
        <begin position="729"/>
        <end position="761"/>
    </location>
</feature>
<dbReference type="GO" id="GO:0008270">
    <property type="term" value="F:zinc ion binding"/>
    <property type="evidence" value="ECO:0007669"/>
    <property type="project" value="UniProtKB-KW"/>
</dbReference>
<comment type="caution">
    <text evidence="13">The sequence shown here is derived from an EMBL/GenBank/DDBJ whole genome shotgun (WGS) entry which is preliminary data.</text>
</comment>
<proteinExistence type="inferred from homology"/>
<comment type="caution">
    <text evidence="8">Lacks conserved residue(s) required for the propagation of feature annotation.</text>
</comment>
<feature type="domain" description="WRC" evidence="12">
    <location>
        <begin position="7"/>
        <end position="51"/>
    </location>
</feature>
<dbReference type="SMART" id="SM00558">
    <property type="entry name" value="JmjC"/>
    <property type="match status" value="1"/>
</dbReference>
<dbReference type="InterPro" id="IPR045109">
    <property type="entry name" value="LSDs-like"/>
</dbReference>
<dbReference type="Pfam" id="PF02373">
    <property type="entry name" value="JmjC"/>
    <property type="match status" value="1"/>
</dbReference>
<evidence type="ECO:0000256" key="7">
    <source>
        <dbReference type="PROSITE-ProRule" id="PRU00175"/>
    </source>
</evidence>
<dbReference type="InterPro" id="IPR001841">
    <property type="entry name" value="Znf_RING"/>
</dbReference>
<dbReference type="Pfam" id="PF08879">
    <property type="entry name" value="WRC"/>
    <property type="match status" value="1"/>
</dbReference>
<dbReference type="InterPro" id="IPR018866">
    <property type="entry name" value="Znf-4CXXC_R1"/>
</dbReference>
<dbReference type="Proteomes" id="UP001632038">
    <property type="component" value="Unassembled WGS sequence"/>
</dbReference>
<keyword evidence="6" id="KW-0539">Nucleus</keyword>
<dbReference type="InterPro" id="IPR014977">
    <property type="entry name" value="WRC_dom"/>
</dbReference>
<dbReference type="PROSITE" id="PS51184">
    <property type="entry name" value="JMJC"/>
    <property type="match status" value="1"/>
</dbReference>
<keyword evidence="7" id="KW-0862">Zinc</keyword>
<protein>
    <recommendedName>
        <fullName evidence="15">Lysine-specific demethylase JMJ25</fullName>
    </recommendedName>
</protein>